<sequence length="60" mass="6816">MLTRTGKAREEDECAVRPDGRQQRASEVATTVGSNSERSGRRNRSCKIIKGALWRWNIEP</sequence>
<evidence type="ECO:0000313" key="2">
    <source>
        <dbReference type="EMBL" id="JAD37402.1"/>
    </source>
</evidence>
<reference evidence="2" key="2">
    <citation type="journal article" date="2015" name="Data Brief">
        <title>Shoot transcriptome of the giant reed, Arundo donax.</title>
        <authorList>
            <person name="Barrero R.A."/>
            <person name="Guerrero F.D."/>
            <person name="Moolhuijzen P."/>
            <person name="Goolsby J.A."/>
            <person name="Tidwell J."/>
            <person name="Bellgard S.E."/>
            <person name="Bellgard M.I."/>
        </authorList>
    </citation>
    <scope>NUCLEOTIDE SEQUENCE</scope>
    <source>
        <tissue evidence="2">Shoot tissue taken approximately 20 cm above the soil surface</tissue>
    </source>
</reference>
<name>A0A0A8ZRE0_ARUDO</name>
<accession>A0A0A8ZRE0</accession>
<dbReference type="AlphaFoldDB" id="A0A0A8ZRE0"/>
<dbReference type="EMBL" id="GBRH01260493">
    <property type="protein sequence ID" value="JAD37402.1"/>
    <property type="molecule type" value="Transcribed_RNA"/>
</dbReference>
<organism evidence="2">
    <name type="scientific">Arundo donax</name>
    <name type="common">Giant reed</name>
    <name type="synonym">Donax arundinaceus</name>
    <dbReference type="NCBI Taxonomy" id="35708"/>
    <lineage>
        <taxon>Eukaryota</taxon>
        <taxon>Viridiplantae</taxon>
        <taxon>Streptophyta</taxon>
        <taxon>Embryophyta</taxon>
        <taxon>Tracheophyta</taxon>
        <taxon>Spermatophyta</taxon>
        <taxon>Magnoliopsida</taxon>
        <taxon>Liliopsida</taxon>
        <taxon>Poales</taxon>
        <taxon>Poaceae</taxon>
        <taxon>PACMAD clade</taxon>
        <taxon>Arundinoideae</taxon>
        <taxon>Arundineae</taxon>
        <taxon>Arundo</taxon>
    </lineage>
</organism>
<evidence type="ECO:0000256" key="1">
    <source>
        <dbReference type="SAM" id="MobiDB-lite"/>
    </source>
</evidence>
<protein>
    <submittedName>
        <fullName evidence="2">Uncharacterized protein</fullName>
    </submittedName>
</protein>
<reference evidence="2" key="1">
    <citation type="submission" date="2014-09" db="EMBL/GenBank/DDBJ databases">
        <authorList>
            <person name="Magalhaes I.L.F."/>
            <person name="Oliveira U."/>
            <person name="Santos F.R."/>
            <person name="Vidigal T.H.D.A."/>
            <person name="Brescovit A.D."/>
            <person name="Santos A.J."/>
        </authorList>
    </citation>
    <scope>NUCLEOTIDE SEQUENCE</scope>
    <source>
        <tissue evidence="2">Shoot tissue taken approximately 20 cm above the soil surface</tissue>
    </source>
</reference>
<feature type="region of interest" description="Disordered" evidence="1">
    <location>
        <begin position="1"/>
        <end position="43"/>
    </location>
</feature>
<feature type="compositionally biased region" description="Basic and acidic residues" evidence="1">
    <location>
        <begin position="7"/>
        <end position="24"/>
    </location>
</feature>
<proteinExistence type="predicted"/>